<dbReference type="PANTHER" id="PTHR42928:SF5">
    <property type="entry name" value="BLR1237 PROTEIN"/>
    <property type="match status" value="1"/>
</dbReference>
<name>A0ABV8UIK2_9PROT</name>
<dbReference type="PANTHER" id="PTHR42928">
    <property type="entry name" value="TRICARBOXYLATE-BINDING PROTEIN"/>
    <property type="match status" value="1"/>
</dbReference>
<evidence type="ECO:0000313" key="4">
    <source>
        <dbReference type="Proteomes" id="UP001595799"/>
    </source>
</evidence>
<evidence type="ECO:0000256" key="1">
    <source>
        <dbReference type="ARBA" id="ARBA00006987"/>
    </source>
</evidence>
<dbReference type="RefSeq" id="WP_382420776.1">
    <property type="nucleotide sequence ID" value="NZ_JBHSCW010000001.1"/>
</dbReference>
<dbReference type="CDD" id="cd07012">
    <property type="entry name" value="PBP2_Bug_TTT"/>
    <property type="match status" value="1"/>
</dbReference>
<organism evidence="3 4">
    <name type="scientific">Fodinicurvata halophila</name>
    <dbReference type="NCBI Taxonomy" id="1419723"/>
    <lineage>
        <taxon>Bacteria</taxon>
        <taxon>Pseudomonadati</taxon>
        <taxon>Pseudomonadota</taxon>
        <taxon>Alphaproteobacteria</taxon>
        <taxon>Rhodospirillales</taxon>
        <taxon>Rhodovibrionaceae</taxon>
        <taxon>Fodinicurvata</taxon>
    </lineage>
</organism>
<dbReference type="Pfam" id="PF03401">
    <property type="entry name" value="TctC"/>
    <property type="match status" value="1"/>
</dbReference>
<proteinExistence type="inferred from homology"/>
<keyword evidence="2" id="KW-0732">Signal</keyword>
<dbReference type="Proteomes" id="UP001595799">
    <property type="component" value="Unassembled WGS sequence"/>
</dbReference>
<feature type="signal peptide" evidence="2">
    <location>
        <begin position="1"/>
        <end position="25"/>
    </location>
</feature>
<dbReference type="Gene3D" id="3.40.190.150">
    <property type="entry name" value="Bordetella uptake gene, domain 1"/>
    <property type="match status" value="1"/>
</dbReference>
<comment type="caution">
    <text evidence="3">The sequence shown here is derived from an EMBL/GenBank/DDBJ whole genome shotgun (WGS) entry which is preliminary data.</text>
</comment>
<sequence length="318" mass="34364">MTIRKTSLTLACTLAAGVALGGAAAAQDFPSEPVEMIVPWGPGGGSDTLMRIVSNHGEEYLGQPIPVVNLPGVSGTQGLEEAREREPDGYTMAQIHEGLLVSHYTGVTDVHPDDFEPVASFTLSPQYVVVNADTPWQTFDEFVEYAEENPGEVTFGVTMAGVPHLHAAMIEDATGAEFSYVGYEGTGERIQALVGGHIDAAIGDIASALEFVKEGDLRYLATGATERIDATPDVPTLQELGYDMELTINRGLFVPKGTPQERIDVLEESLTKLENDEEFVEQVNNAGAEVVIRGQEEYAEYMNELDQTVSDLAERIQQ</sequence>
<keyword evidence="4" id="KW-1185">Reference proteome</keyword>
<dbReference type="InterPro" id="IPR005064">
    <property type="entry name" value="BUG"/>
</dbReference>
<evidence type="ECO:0000256" key="2">
    <source>
        <dbReference type="SAM" id="SignalP"/>
    </source>
</evidence>
<dbReference type="EMBL" id="JBHSCW010000001">
    <property type="protein sequence ID" value="MFC4350440.1"/>
    <property type="molecule type" value="Genomic_DNA"/>
</dbReference>
<accession>A0ABV8UIK2</accession>
<feature type="chain" id="PRO_5046398949" evidence="2">
    <location>
        <begin position="26"/>
        <end position="318"/>
    </location>
</feature>
<evidence type="ECO:0000313" key="3">
    <source>
        <dbReference type="EMBL" id="MFC4350440.1"/>
    </source>
</evidence>
<dbReference type="PIRSF" id="PIRSF017082">
    <property type="entry name" value="YflP"/>
    <property type="match status" value="1"/>
</dbReference>
<dbReference type="SUPFAM" id="SSF53850">
    <property type="entry name" value="Periplasmic binding protein-like II"/>
    <property type="match status" value="1"/>
</dbReference>
<dbReference type="InterPro" id="IPR042100">
    <property type="entry name" value="Bug_dom1"/>
</dbReference>
<dbReference type="Gene3D" id="3.40.190.10">
    <property type="entry name" value="Periplasmic binding protein-like II"/>
    <property type="match status" value="1"/>
</dbReference>
<gene>
    <name evidence="3" type="ORF">ACFOW6_02660</name>
</gene>
<protein>
    <submittedName>
        <fullName evidence="3">Tripartite tricarboxylate transporter substrate binding protein</fullName>
    </submittedName>
</protein>
<comment type="similarity">
    <text evidence="1">Belongs to the UPF0065 (bug) family.</text>
</comment>
<reference evidence="4" key="1">
    <citation type="journal article" date="2019" name="Int. J. Syst. Evol. Microbiol.">
        <title>The Global Catalogue of Microorganisms (GCM) 10K type strain sequencing project: providing services to taxonomists for standard genome sequencing and annotation.</title>
        <authorList>
            <consortium name="The Broad Institute Genomics Platform"/>
            <consortium name="The Broad Institute Genome Sequencing Center for Infectious Disease"/>
            <person name="Wu L."/>
            <person name="Ma J."/>
        </authorList>
    </citation>
    <scope>NUCLEOTIDE SEQUENCE [LARGE SCALE GENOMIC DNA]</scope>
    <source>
        <strain evidence="4">CECT 8472</strain>
    </source>
</reference>